<evidence type="ECO:0000313" key="10">
    <source>
        <dbReference type="Proteomes" id="UP000019132"/>
    </source>
</evidence>
<accession>K3X0H2</accession>
<keyword evidence="3 6" id="KW-0964">Secreted</keyword>
<dbReference type="EnsemblProtists" id="PYU1_T010721">
    <property type="protein sequence ID" value="PYU1_T010721"/>
    <property type="gene ID" value="PYU1_G010698"/>
</dbReference>
<evidence type="ECO:0000256" key="1">
    <source>
        <dbReference type="ARBA" id="ARBA00004613"/>
    </source>
</evidence>
<evidence type="ECO:0000256" key="2">
    <source>
        <dbReference type="ARBA" id="ARBA00009544"/>
    </source>
</evidence>
<name>K3X0H2_GLOUD</name>
<keyword evidence="4 6" id="KW-0928">Hypersensitive response elicitation</keyword>
<feature type="signal peptide" evidence="8">
    <location>
        <begin position="1"/>
        <end position="21"/>
    </location>
</feature>
<dbReference type="AlphaFoldDB" id="K3X0H2"/>
<feature type="region of interest" description="Disordered" evidence="7">
    <location>
        <begin position="148"/>
        <end position="171"/>
    </location>
</feature>
<dbReference type="InterPro" id="IPR036470">
    <property type="entry name" value="Elicitin_sf"/>
</dbReference>
<evidence type="ECO:0000313" key="9">
    <source>
        <dbReference type="EnsemblProtists" id="PYU1_T010721"/>
    </source>
</evidence>
<dbReference type="GO" id="GO:0052040">
    <property type="term" value="P:symbiont-mediated perturbation of host programmed cell death"/>
    <property type="evidence" value="ECO:0007669"/>
    <property type="project" value="UniProtKB-UniRule"/>
</dbReference>
<dbReference type="SUPFAM" id="SSF48647">
    <property type="entry name" value="Fungal elicitin"/>
    <property type="match status" value="1"/>
</dbReference>
<evidence type="ECO:0000256" key="8">
    <source>
        <dbReference type="SAM" id="SignalP"/>
    </source>
</evidence>
<dbReference type="eggNOG" id="ENOG502REHP">
    <property type="taxonomic scope" value="Eukaryota"/>
</dbReference>
<evidence type="ECO:0000256" key="4">
    <source>
        <dbReference type="ARBA" id="ARBA00022978"/>
    </source>
</evidence>
<dbReference type="SMART" id="SM01187">
    <property type="entry name" value="Elicitin"/>
    <property type="match status" value="1"/>
</dbReference>
<comment type="similarity">
    <text evidence="2 6">Belongs to the elicitin family.</text>
</comment>
<keyword evidence="10" id="KW-1185">Reference proteome</keyword>
<evidence type="ECO:0000256" key="7">
    <source>
        <dbReference type="SAM" id="MobiDB-lite"/>
    </source>
</evidence>
<dbReference type="VEuPathDB" id="FungiDB:PYU1_G010698"/>
<comment type="subcellular location">
    <subcellularLocation>
        <location evidence="1 6">Secreted</location>
    </subcellularLocation>
</comment>
<dbReference type="EMBL" id="GL376592">
    <property type="status" value="NOT_ANNOTATED_CDS"/>
    <property type="molecule type" value="Genomic_DNA"/>
</dbReference>
<evidence type="ECO:0000256" key="6">
    <source>
        <dbReference type="RuleBase" id="RU368111"/>
    </source>
</evidence>
<sequence>MTKSSVFAAISLAVLASVVSAHGDESHSGSTSASHSGTVGECDSTVSAIVIASYTNGTFYSTCAPGKTFKITTLADVEALSSTDFAAFCSSPNENCLGPLHNVIHHAPTDCLVNYEGKDQDLRDEIINLHDKCHALLDAEVAASHSTASGSTASSTSTVSTPTPSPTSSAASTNTQVLAFAVGVCATVAPFVM</sequence>
<dbReference type="HOGENOM" id="CLU_120723_1_0_1"/>
<dbReference type="InterPro" id="IPR002200">
    <property type="entry name" value="Elicitin"/>
</dbReference>
<feature type="chain" id="PRO_5003868284" description="Elicitin" evidence="8">
    <location>
        <begin position="22"/>
        <end position="193"/>
    </location>
</feature>
<dbReference type="OMA" id="STYFDTC"/>
<evidence type="ECO:0000256" key="5">
    <source>
        <dbReference type="ARBA" id="ARBA00023157"/>
    </source>
</evidence>
<keyword evidence="5 6" id="KW-1015">Disulfide bond</keyword>
<dbReference type="Proteomes" id="UP000019132">
    <property type="component" value="Unassembled WGS sequence"/>
</dbReference>
<comment type="function">
    <text evidence="6">Induces local and distal defense responses (incompatible hypersensitive reaction) in plants from the solanaceae and cruciferae families. Elicits leaf necrosis and causes the accumulation of pathogenesis-related proteins. Might interact with the lipidic molecules of the plasma membrane.</text>
</comment>
<keyword evidence="8" id="KW-0732">Signal</keyword>
<dbReference type="Pfam" id="PF00964">
    <property type="entry name" value="Elicitin"/>
    <property type="match status" value="1"/>
</dbReference>
<protein>
    <recommendedName>
        <fullName evidence="6">Elicitin</fullName>
    </recommendedName>
</protein>
<evidence type="ECO:0000256" key="3">
    <source>
        <dbReference type="ARBA" id="ARBA00022525"/>
    </source>
</evidence>
<reference evidence="10" key="1">
    <citation type="journal article" date="2010" name="Genome Biol.">
        <title>Genome sequence of the necrotrophic plant pathogen Pythium ultimum reveals original pathogenicity mechanisms and effector repertoire.</title>
        <authorList>
            <person name="Levesque C.A."/>
            <person name="Brouwer H."/>
            <person name="Cano L."/>
            <person name="Hamilton J.P."/>
            <person name="Holt C."/>
            <person name="Huitema E."/>
            <person name="Raffaele S."/>
            <person name="Robideau G.P."/>
            <person name="Thines M."/>
            <person name="Win J."/>
            <person name="Zerillo M.M."/>
            <person name="Beakes G.W."/>
            <person name="Boore J.L."/>
            <person name="Busam D."/>
            <person name="Dumas B."/>
            <person name="Ferriera S."/>
            <person name="Fuerstenberg S.I."/>
            <person name="Gachon C.M."/>
            <person name="Gaulin E."/>
            <person name="Govers F."/>
            <person name="Grenville-Briggs L."/>
            <person name="Horner N."/>
            <person name="Hostetler J."/>
            <person name="Jiang R.H."/>
            <person name="Johnson J."/>
            <person name="Krajaejun T."/>
            <person name="Lin H."/>
            <person name="Meijer H.J."/>
            <person name="Moore B."/>
            <person name="Morris P."/>
            <person name="Phuntmart V."/>
            <person name="Puiu D."/>
            <person name="Shetty J."/>
            <person name="Stajich J.E."/>
            <person name="Tripathy S."/>
            <person name="Wawra S."/>
            <person name="van West P."/>
            <person name="Whitty B.R."/>
            <person name="Coutinho P.M."/>
            <person name="Henrissat B."/>
            <person name="Martin F."/>
            <person name="Thomas P.D."/>
            <person name="Tyler B.M."/>
            <person name="De Vries R.P."/>
            <person name="Kamoun S."/>
            <person name="Yandell M."/>
            <person name="Tisserat N."/>
            <person name="Buell C.R."/>
        </authorList>
    </citation>
    <scope>NUCLEOTIDE SEQUENCE</scope>
    <source>
        <strain evidence="10">DAOM:BR144</strain>
    </source>
</reference>
<reference evidence="9" key="3">
    <citation type="submission" date="2015-02" db="UniProtKB">
        <authorList>
            <consortium name="EnsemblProtists"/>
        </authorList>
    </citation>
    <scope>IDENTIFICATION</scope>
    <source>
        <strain evidence="9">DAOM BR144</strain>
    </source>
</reference>
<organism evidence="9 10">
    <name type="scientific">Globisporangium ultimum (strain ATCC 200006 / CBS 805.95 / DAOM BR144)</name>
    <name type="common">Pythium ultimum</name>
    <dbReference type="NCBI Taxonomy" id="431595"/>
    <lineage>
        <taxon>Eukaryota</taxon>
        <taxon>Sar</taxon>
        <taxon>Stramenopiles</taxon>
        <taxon>Oomycota</taxon>
        <taxon>Peronosporomycetes</taxon>
        <taxon>Pythiales</taxon>
        <taxon>Pythiaceae</taxon>
        <taxon>Globisporangium</taxon>
    </lineage>
</organism>
<proteinExistence type="inferred from homology"/>
<dbReference type="InParanoid" id="K3X0H2"/>
<reference evidence="10" key="2">
    <citation type="submission" date="2010-04" db="EMBL/GenBank/DDBJ databases">
        <authorList>
            <person name="Buell R."/>
            <person name="Hamilton J."/>
            <person name="Hostetler J."/>
        </authorList>
    </citation>
    <scope>NUCLEOTIDE SEQUENCE [LARGE SCALE GENOMIC DNA]</scope>
    <source>
        <strain evidence="10">DAOM:BR144</strain>
    </source>
</reference>
<dbReference type="GO" id="GO:0005576">
    <property type="term" value="C:extracellular region"/>
    <property type="evidence" value="ECO:0007669"/>
    <property type="project" value="UniProtKB-SubCell"/>
</dbReference>